<dbReference type="PANTHER" id="PTHR31650:SF23">
    <property type="entry name" value="GH11223P"/>
    <property type="match status" value="1"/>
</dbReference>
<dbReference type="GO" id="GO:0019432">
    <property type="term" value="P:triglyceride biosynthetic process"/>
    <property type="evidence" value="ECO:0007669"/>
    <property type="project" value="TreeGrafter"/>
</dbReference>
<dbReference type="InterPro" id="IPR009721">
    <property type="entry name" value="O-acyltransferase_WSD1_C"/>
</dbReference>
<dbReference type="GO" id="GO:0005886">
    <property type="term" value="C:plasma membrane"/>
    <property type="evidence" value="ECO:0007669"/>
    <property type="project" value="TreeGrafter"/>
</dbReference>
<keyword evidence="1" id="KW-0812">Transmembrane</keyword>
<sequence length="699" mass="80950">MDKLWQEFKSFLKTLLCFLLALLLLPLLLLSFLCAHFGNELANYVLSIKYPNLTISNSKKIRSMIDTPKNAGIFHFLLQVEGPCCFERIKQQYAAQLTDLRDKTGMLRFPKLRQKLVTCWGQYAWVNDSSGFSINNHVLLSTHKYRGRAVNESNIQEYVSELATKYIPSDLPQWQVIVIPTTLANTSTSEGESPEANSSPERYYILVKVHHLIIAEEDDLHVSEMLQLQDTERRAVLDMEELDQPPSHQLSHFVRQPQHIRKLVKRLVRLVVCRWQQFIYEFESLETPDGYTRVQVRDLSQLLSLALIVIVNVVLGYRHTMDMRRKMQRRFSGYRNGMGRLQTIQAILRRECEQRNLNWELATAALSHSLQPANIAKAWTKFVWRLNMNNVLLLPYHIYCELMALWDVCFRGRTNFTDTYCARLHLYVPLLLYAQLELLKICYELFKAPRNIYEVLFVQPTRELNILHKKSYAGRKIVSFSKSIDGAALRARHKFGEKLRESDFSLTCLAGAVHDYLETFAQELPVPSLLNTTCRTVEKGYFTDRTGDKLDHIGGVVFLQLPLRLPDALHAQQLHAIVEGIRQQQIIIYLASIGQTKYSVLTALFPHVLTKIFINFFSNNFPITITEIYGATSEFQSTWGQRVEDVLLFRPPQSKTCLSLNLHRFGDKYRLAIMADTHLAPDHTIITRSFEHYMETVTL</sequence>
<accession>A0A6J2U870</accession>
<dbReference type="AlphaFoldDB" id="A0A6J2U870"/>
<dbReference type="OrthoDB" id="8196708at2759"/>
<dbReference type="PANTHER" id="PTHR31650">
    <property type="entry name" value="O-ACYLTRANSFERASE (WSD1-LIKE) FAMILY PROTEIN"/>
    <property type="match status" value="1"/>
</dbReference>
<keyword evidence="1" id="KW-1133">Transmembrane helix</keyword>
<evidence type="ECO:0000256" key="1">
    <source>
        <dbReference type="SAM" id="Phobius"/>
    </source>
</evidence>
<dbReference type="GeneID" id="115631193"/>
<keyword evidence="1" id="KW-0472">Membrane</keyword>
<protein>
    <submittedName>
        <fullName evidence="4">Uncharacterized protein LOC115631193</fullName>
    </submittedName>
</protein>
<dbReference type="InterPro" id="IPR045034">
    <property type="entry name" value="O-acyltransferase_WSD1-like"/>
</dbReference>
<keyword evidence="3" id="KW-1185">Reference proteome</keyword>
<dbReference type="GO" id="GO:0008374">
    <property type="term" value="F:O-acyltransferase activity"/>
    <property type="evidence" value="ECO:0007669"/>
    <property type="project" value="InterPro"/>
</dbReference>
<feature type="domain" description="O-acyltransferase WSD1 C-terminal" evidence="2">
    <location>
        <begin position="556"/>
        <end position="695"/>
    </location>
</feature>
<dbReference type="Pfam" id="PF06974">
    <property type="entry name" value="WS_DGAT_C"/>
    <property type="match status" value="1"/>
</dbReference>
<dbReference type="RefSeq" id="XP_030383743.1">
    <property type="nucleotide sequence ID" value="XM_030527883.1"/>
</dbReference>
<evidence type="ECO:0000259" key="2">
    <source>
        <dbReference type="Pfam" id="PF06974"/>
    </source>
</evidence>
<proteinExistence type="predicted"/>
<organism evidence="3 4">
    <name type="scientific">Drosophila lebanonensis</name>
    <name type="common">Fruit fly</name>
    <name type="synonym">Scaptodrosophila lebanonensis</name>
    <dbReference type="NCBI Taxonomy" id="7225"/>
    <lineage>
        <taxon>Eukaryota</taxon>
        <taxon>Metazoa</taxon>
        <taxon>Ecdysozoa</taxon>
        <taxon>Arthropoda</taxon>
        <taxon>Hexapoda</taxon>
        <taxon>Insecta</taxon>
        <taxon>Pterygota</taxon>
        <taxon>Neoptera</taxon>
        <taxon>Endopterygota</taxon>
        <taxon>Diptera</taxon>
        <taxon>Brachycera</taxon>
        <taxon>Muscomorpha</taxon>
        <taxon>Ephydroidea</taxon>
        <taxon>Drosophilidae</taxon>
        <taxon>Scaptodrosophila</taxon>
    </lineage>
</organism>
<gene>
    <name evidence="4" type="primary">LOC115631193</name>
</gene>
<evidence type="ECO:0000313" key="3">
    <source>
        <dbReference type="Proteomes" id="UP000504634"/>
    </source>
</evidence>
<dbReference type="Proteomes" id="UP000504634">
    <property type="component" value="Unplaced"/>
</dbReference>
<evidence type="ECO:0000313" key="4">
    <source>
        <dbReference type="RefSeq" id="XP_030383743.1"/>
    </source>
</evidence>
<feature type="transmembrane region" description="Helical" evidence="1">
    <location>
        <begin position="302"/>
        <end position="320"/>
    </location>
</feature>
<reference evidence="4" key="1">
    <citation type="submission" date="2025-08" db="UniProtKB">
        <authorList>
            <consortium name="RefSeq"/>
        </authorList>
    </citation>
    <scope>IDENTIFICATION</scope>
    <source>
        <strain evidence="4">11010-0011.00</strain>
        <tissue evidence="4">Whole body</tissue>
    </source>
</reference>
<name>A0A6J2U870_DROLE</name>